<proteinExistence type="predicted"/>
<dbReference type="EMBL" id="GBRH01196132">
    <property type="protein sequence ID" value="JAE01764.1"/>
    <property type="molecule type" value="Transcribed_RNA"/>
</dbReference>
<protein>
    <submittedName>
        <fullName evidence="1">Uncharacterized protein</fullName>
    </submittedName>
</protein>
<reference evidence="1" key="1">
    <citation type="submission" date="2014-09" db="EMBL/GenBank/DDBJ databases">
        <authorList>
            <person name="Magalhaes I.L.F."/>
            <person name="Oliveira U."/>
            <person name="Santos F.R."/>
            <person name="Vidigal T.H.D.A."/>
            <person name="Brescovit A.D."/>
            <person name="Santos A.J."/>
        </authorList>
    </citation>
    <scope>NUCLEOTIDE SEQUENCE</scope>
    <source>
        <tissue evidence="1">Shoot tissue taken approximately 20 cm above the soil surface</tissue>
    </source>
</reference>
<reference evidence="1" key="2">
    <citation type="journal article" date="2015" name="Data Brief">
        <title>Shoot transcriptome of the giant reed, Arundo donax.</title>
        <authorList>
            <person name="Barrero R.A."/>
            <person name="Guerrero F.D."/>
            <person name="Moolhuijzen P."/>
            <person name="Goolsby J.A."/>
            <person name="Tidwell J."/>
            <person name="Bellgard S.E."/>
            <person name="Bellgard M.I."/>
        </authorList>
    </citation>
    <scope>NUCLEOTIDE SEQUENCE</scope>
    <source>
        <tissue evidence="1">Shoot tissue taken approximately 20 cm above the soil surface</tissue>
    </source>
</reference>
<sequence length="22" mass="2358">MRTLSALISGFTNYAVATNILT</sequence>
<name>A0A0A9ERY0_ARUDO</name>
<accession>A0A0A9ERY0</accession>
<evidence type="ECO:0000313" key="1">
    <source>
        <dbReference type="EMBL" id="JAE01764.1"/>
    </source>
</evidence>
<organism evidence="1">
    <name type="scientific">Arundo donax</name>
    <name type="common">Giant reed</name>
    <name type="synonym">Donax arundinaceus</name>
    <dbReference type="NCBI Taxonomy" id="35708"/>
    <lineage>
        <taxon>Eukaryota</taxon>
        <taxon>Viridiplantae</taxon>
        <taxon>Streptophyta</taxon>
        <taxon>Embryophyta</taxon>
        <taxon>Tracheophyta</taxon>
        <taxon>Spermatophyta</taxon>
        <taxon>Magnoliopsida</taxon>
        <taxon>Liliopsida</taxon>
        <taxon>Poales</taxon>
        <taxon>Poaceae</taxon>
        <taxon>PACMAD clade</taxon>
        <taxon>Arundinoideae</taxon>
        <taxon>Arundineae</taxon>
        <taxon>Arundo</taxon>
    </lineage>
</organism>
<dbReference type="AlphaFoldDB" id="A0A0A9ERY0"/>